<keyword evidence="2" id="KW-0067">ATP-binding</keyword>
<keyword evidence="6" id="KW-1185">Reference proteome</keyword>
<keyword evidence="3" id="KW-0238">DNA-binding</keyword>
<feature type="domain" description="DNA mismatch repair proteins mutS family" evidence="4">
    <location>
        <begin position="246"/>
        <end position="424"/>
    </location>
</feature>
<organism evidence="5 6">
    <name type="scientific">Rufibacter immobilis</name>
    <dbReference type="NCBI Taxonomy" id="1348778"/>
    <lineage>
        <taxon>Bacteria</taxon>
        <taxon>Pseudomonadati</taxon>
        <taxon>Bacteroidota</taxon>
        <taxon>Cytophagia</taxon>
        <taxon>Cytophagales</taxon>
        <taxon>Hymenobacteraceae</taxon>
        <taxon>Rufibacter</taxon>
    </lineage>
</organism>
<dbReference type="GO" id="GO:0005829">
    <property type="term" value="C:cytosol"/>
    <property type="evidence" value="ECO:0007669"/>
    <property type="project" value="TreeGrafter"/>
</dbReference>
<comment type="caution">
    <text evidence="5">The sequence shown here is derived from an EMBL/GenBank/DDBJ whole genome shotgun (WGS) entry which is preliminary data.</text>
</comment>
<dbReference type="Proteomes" id="UP000271010">
    <property type="component" value="Unassembled WGS sequence"/>
</dbReference>
<dbReference type="Gene3D" id="3.40.50.300">
    <property type="entry name" value="P-loop containing nucleotide triphosphate hydrolases"/>
    <property type="match status" value="1"/>
</dbReference>
<dbReference type="PANTHER" id="PTHR11361">
    <property type="entry name" value="DNA MISMATCH REPAIR PROTEIN MUTS FAMILY MEMBER"/>
    <property type="match status" value="1"/>
</dbReference>
<evidence type="ECO:0000259" key="4">
    <source>
        <dbReference type="SMART" id="SM00534"/>
    </source>
</evidence>
<dbReference type="SMART" id="SM00534">
    <property type="entry name" value="MUTSac"/>
    <property type="match status" value="1"/>
</dbReference>
<name>A0A3M9MQ82_9BACT</name>
<dbReference type="GO" id="GO:0005524">
    <property type="term" value="F:ATP binding"/>
    <property type="evidence" value="ECO:0007669"/>
    <property type="project" value="UniProtKB-KW"/>
</dbReference>
<evidence type="ECO:0000256" key="1">
    <source>
        <dbReference type="ARBA" id="ARBA00022741"/>
    </source>
</evidence>
<gene>
    <name evidence="5" type="ORF">EFA69_16375</name>
</gene>
<dbReference type="InterPro" id="IPR000432">
    <property type="entry name" value="DNA_mismatch_repair_MutS_C"/>
</dbReference>
<dbReference type="InterPro" id="IPR027417">
    <property type="entry name" value="P-loop_NTPase"/>
</dbReference>
<dbReference type="AlphaFoldDB" id="A0A3M9MQ82"/>
<dbReference type="InterPro" id="IPR045076">
    <property type="entry name" value="MutS"/>
</dbReference>
<dbReference type="PANTHER" id="PTHR11361:SF99">
    <property type="entry name" value="DNA MISMATCH REPAIR PROTEIN"/>
    <property type="match status" value="1"/>
</dbReference>
<dbReference type="GO" id="GO:0140664">
    <property type="term" value="F:ATP-dependent DNA damage sensor activity"/>
    <property type="evidence" value="ECO:0007669"/>
    <property type="project" value="InterPro"/>
</dbReference>
<sequence length="429" mass="49357">MHLIQDLEISRSILPFFDFTNTELSRKRLLQFFSEAPSSLEEVLERQAIIKSFIRNWSVLERFNYQNIDFREAFEYCTYLSNKKITKSSNSFSKRLFLLLQNKTIKQKKSKLIQLVLLFDHLSSRFFNSINSSLFPPSFQEELKAFYLFVEQADIQGVSAIVKQNRFTNRQALRFEETLLRLEPRLLHKAWEALFTFEAHFSIAKGVLKYGFAFPHFQEGVFTITEFYHPLLKHPVKNSLSLTEVENMVLLTGPNMSGKSTLLKAIGLCVYLAHLGLAVPAAAFTLPFYSLLSININSKDDLMSGYSHFMHELMALKAAVQHAAHGSSCFVVFDEIFKGTDADDAQEILQETIDGLKPHQNSLFFFSTHLQNLKNHLEVQAPEIKKCHISCTLQDNKATFNYRLAEGWSEVKIGKLLFAQTGLRELLRK</sequence>
<evidence type="ECO:0000313" key="5">
    <source>
        <dbReference type="EMBL" id="RNI27692.1"/>
    </source>
</evidence>
<dbReference type="Pfam" id="PF00488">
    <property type="entry name" value="MutS_V"/>
    <property type="match status" value="1"/>
</dbReference>
<evidence type="ECO:0000256" key="2">
    <source>
        <dbReference type="ARBA" id="ARBA00022840"/>
    </source>
</evidence>
<dbReference type="OrthoDB" id="9801987at2"/>
<dbReference type="GO" id="GO:0006298">
    <property type="term" value="P:mismatch repair"/>
    <property type="evidence" value="ECO:0007669"/>
    <property type="project" value="InterPro"/>
</dbReference>
<keyword evidence="1" id="KW-0547">Nucleotide-binding</keyword>
<reference evidence="5 6" key="1">
    <citation type="submission" date="2018-11" db="EMBL/GenBank/DDBJ databases">
        <title>Rufibacter latericius sp. nov., isolated from water in Baiyang Lake.</title>
        <authorList>
            <person name="Yang Y."/>
        </authorList>
    </citation>
    <scope>NUCLEOTIDE SEQUENCE [LARGE SCALE GENOMIC DNA]</scope>
    <source>
        <strain evidence="5 6">MCC P1</strain>
    </source>
</reference>
<dbReference type="EMBL" id="RJJE01000017">
    <property type="protein sequence ID" value="RNI27692.1"/>
    <property type="molecule type" value="Genomic_DNA"/>
</dbReference>
<proteinExistence type="predicted"/>
<evidence type="ECO:0000313" key="6">
    <source>
        <dbReference type="Proteomes" id="UP000271010"/>
    </source>
</evidence>
<accession>A0A3M9MQ82</accession>
<evidence type="ECO:0000256" key="3">
    <source>
        <dbReference type="ARBA" id="ARBA00023125"/>
    </source>
</evidence>
<dbReference type="GO" id="GO:0030983">
    <property type="term" value="F:mismatched DNA binding"/>
    <property type="evidence" value="ECO:0007669"/>
    <property type="project" value="InterPro"/>
</dbReference>
<dbReference type="SUPFAM" id="SSF52540">
    <property type="entry name" value="P-loop containing nucleoside triphosphate hydrolases"/>
    <property type="match status" value="1"/>
</dbReference>
<protein>
    <recommendedName>
        <fullName evidence="4">DNA mismatch repair proteins mutS family domain-containing protein</fullName>
    </recommendedName>
</protein>